<dbReference type="Pfam" id="PF02949">
    <property type="entry name" value="7tm_6"/>
    <property type="match status" value="1"/>
</dbReference>
<dbReference type="GO" id="GO:0004984">
    <property type="term" value="F:olfactory receptor activity"/>
    <property type="evidence" value="ECO:0007669"/>
    <property type="project" value="InterPro"/>
</dbReference>
<feature type="transmembrane region" description="Helical" evidence="10">
    <location>
        <begin position="147"/>
        <end position="168"/>
    </location>
</feature>
<accession>A0A8S9XA89</accession>
<sequence>MRNIAAVFSNNWQVQQKKTPKVGKSEYVIKDTKVFATCRIPLVSMGFVDDGTVMSKIRKLITVFLMYSAPVHHILPAFVDETINLDGVLIGVSLLMLYILICVSWPVMFRRSNDIIKLWKTVQKGFYQYSDPLTKEERTLLSETDDLVIKTTRISIIAYFCAGFGTFLKEITPSSLRAYKTPYPGWFPWTINSNFRFSMALLYQLALCLNTTFALEAIFVLFAYHVIHFECQLRLLSQHFKDTFPTGLSATVTYGAGYRKNTLRRLNECVRHHLVIKRFHEQILSYFGICLLVYRVIVTIMLCVLCYLVTTGISANKFLQLLGLALALLFLCFIFCLKGEKVTLMSDQWRQTIYEVDWWNHPVGVQRTVLMMQLGATKPLRIYGVWKPAMYSHEGISVIGQETFSFFNMLRAMK</sequence>
<evidence type="ECO:0000256" key="9">
    <source>
        <dbReference type="ARBA" id="ARBA00023224"/>
    </source>
</evidence>
<evidence type="ECO:0000256" key="7">
    <source>
        <dbReference type="ARBA" id="ARBA00023136"/>
    </source>
</evidence>
<feature type="transmembrane region" description="Helical" evidence="10">
    <location>
        <begin position="318"/>
        <end position="337"/>
    </location>
</feature>
<comment type="similarity">
    <text evidence="10">Belongs to the insect chemoreceptor superfamily. Heteromeric odorant receptor channel (TC 1.A.69) family.</text>
</comment>
<feature type="transmembrane region" description="Helical" evidence="10">
    <location>
        <begin position="60"/>
        <end position="79"/>
    </location>
</feature>
<evidence type="ECO:0000313" key="12">
    <source>
        <dbReference type="Proteomes" id="UP000466442"/>
    </source>
</evidence>
<evidence type="ECO:0000256" key="8">
    <source>
        <dbReference type="ARBA" id="ARBA00023170"/>
    </source>
</evidence>
<keyword evidence="2" id="KW-1003">Cell membrane</keyword>
<feature type="transmembrane region" description="Helical" evidence="10">
    <location>
        <begin position="201"/>
        <end position="227"/>
    </location>
</feature>
<dbReference type="Proteomes" id="UP000466442">
    <property type="component" value="Linkage Group LG9"/>
</dbReference>
<organism evidence="11 12">
    <name type="scientific">Apolygus lucorum</name>
    <name type="common">Small green plant bug</name>
    <name type="synonym">Lygocoris lucorum</name>
    <dbReference type="NCBI Taxonomy" id="248454"/>
    <lineage>
        <taxon>Eukaryota</taxon>
        <taxon>Metazoa</taxon>
        <taxon>Ecdysozoa</taxon>
        <taxon>Arthropoda</taxon>
        <taxon>Hexapoda</taxon>
        <taxon>Insecta</taxon>
        <taxon>Pterygota</taxon>
        <taxon>Neoptera</taxon>
        <taxon>Paraneoptera</taxon>
        <taxon>Hemiptera</taxon>
        <taxon>Heteroptera</taxon>
        <taxon>Panheteroptera</taxon>
        <taxon>Cimicomorpha</taxon>
        <taxon>Miridae</taxon>
        <taxon>Mirini</taxon>
        <taxon>Apolygus</taxon>
    </lineage>
</organism>
<feature type="transmembrane region" description="Helical" evidence="10">
    <location>
        <begin position="85"/>
        <end position="108"/>
    </location>
</feature>
<dbReference type="PANTHER" id="PTHR21137:SF35">
    <property type="entry name" value="ODORANT RECEPTOR 19A-RELATED"/>
    <property type="match status" value="1"/>
</dbReference>
<dbReference type="PANTHER" id="PTHR21137">
    <property type="entry name" value="ODORANT RECEPTOR"/>
    <property type="match status" value="1"/>
</dbReference>
<dbReference type="GO" id="GO:0005886">
    <property type="term" value="C:plasma membrane"/>
    <property type="evidence" value="ECO:0007669"/>
    <property type="project" value="UniProtKB-SubCell"/>
</dbReference>
<evidence type="ECO:0000256" key="3">
    <source>
        <dbReference type="ARBA" id="ARBA00022606"/>
    </source>
</evidence>
<dbReference type="OrthoDB" id="7677057at2759"/>
<keyword evidence="7 10" id="KW-0472">Membrane</keyword>
<gene>
    <name evidence="11" type="ORF">GE061_019388</name>
</gene>
<dbReference type="InterPro" id="IPR004117">
    <property type="entry name" value="7tm6_olfct_rcpt"/>
</dbReference>
<keyword evidence="4 10" id="KW-0812">Transmembrane</keyword>
<comment type="subcellular location">
    <subcellularLocation>
        <location evidence="1 10">Cell membrane</location>
        <topology evidence="1 10">Multi-pass membrane protein</topology>
    </subcellularLocation>
</comment>
<keyword evidence="6 10" id="KW-1133">Transmembrane helix</keyword>
<keyword evidence="8 10" id="KW-0675">Receptor</keyword>
<evidence type="ECO:0000256" key="1">
    <source>
        <dbReference type="ARBA" id="ARBA00004651"/>
    </source>
</evidence>
<protein>
    <recommendedName>
        <fullName evidence="10">Odorant receptor</fullName>
    </recommendedName>
</protein>
<dbReference type="GO" id="GO:0005549">
    <property type="term" value="F:odorant binding"/>
    <property type="evidence" value="ECO:0007669"/>
    <property type="project" value="InterPro"/>
</dbReference>
<reference evidence="11" key="1">
    <citation type="journal article" date="2021" name="Mol. Ecol. Resour.">
        <title>Apolygus lucorum genome provides insights into omnivorousness and mesophyll feeding.</title>
        <authorList>
            <person name="Liu Y."/>
            <person name="Liu H."/>
            <person name="Wang H."/>
            <person name="Huang T."/>
            <person name="Liu B."/>
            <person name="Yang B."/>
            <person name="Yin L."/>
            <person name="Li B."/>
            <person name="Zhang Y."/>
            <person name="Zhang S."/>
            <person name="Jiang F."/>
            <person name="Zhang X."/>
            <person name="Ren Y."/>
            <person name="Wang B."/>
            <person name="Wang S."/>
            <person name="Lu Y."/>
            <person name="Wu K."/>
            <person name="Fan W."/>
            <person name="Wang G."/>
        </authorList>
    </citation>
    <scope>NUCLEOTIDE SEQUENCE</scope>
    <source>
        <strain evidence="11">12Hb</strain>
    </source>
</reference>
<dbReference type="GO" id="GO:0007165">
    <property type="term" value="P:signal transduction"/>
    <property type="evidence" value="ECO:0007669"/>
    <property type="project" value="UniProtKB-KW"/>
</dbReference>
<evidence type="ECO:0000256" key="5">
    <source>
        <dbReference type="ARBA" id="ARBA00022725"/>
    </source>
</evidence>
<feature type="transmembrane region" description="Helical" evidence="10">
    <location>
        <begin position="283"/>
        <end position="312"/>
    </location>
</feature>
<comment type="caution">
    <text evidence="10">Lacks conserved residue(s) required for the propagation of feature annotation.</text>
</comment>
<dbReference type="AlphaFoldDB" id="A0A8S9XA89"/>
<keyword evidence="12" id="KW-1185">Reference proteome</keyword>
<proteinExistence type="inferred from homology"/>
<keyword evidence="5 10" id="KW-0552">Olfaction</keyword>
<dbReference type="EMBL" id="WIXP02000009">
    <property type="protein sequence ID" value="KAF6205221.1"/>
    <property type="molecule type" value="Genomic_DNA"/>
</dbReference>
<comment type="caution">
    <text evidence="11">The sequence shown here is derived from an EMBL/GenBank/DDBJ whole genome shotgun (WGS) entry which is preliminary data.</text>
</comment>
<evidence type="ECO:0000256" key="10">
    <source>
        <dbReference type="RuleBase" id="RU351113"/>
    </source>
</evidence>
<evidence type="ECO:0000256" key="4">
    <source>
        <dbReference type="ARBA" id="ARBA00022692"/>
    </source>
</evidence>
<name>A0A8S9XA89_APOLU</name>
<evidence type="ECO:0000313" key="11">
    <source>
        <dbReference type="EMBL" id="KAF6205221.1"/>
    </source>
</evidence>
<keyword evidence="9 10" id="KW-0807">Transducer</keyword>
<evidence type="ECO:0000256" key="6">
    <source>
        <dbReference type="ARBA" id="ARBA00022989"/>
    </source>
</evidence>
<evidence type="ECO:0000256" key="2">
    <source>
        <dbReference type="ARBA" id="ARBA00022475"/>
    </source>
</evidence>
<keyword evidence="3 10" id="KW-0716">Sensory transduction</keyword>